<dbReference type="GO" id="GO:0006515">
    <property type="term" value="P:protein quality control for misfolded or incompletely synthesized proteins"/>
    <property type="evidence" value="ECO:0007669"/>
    <property type="project" value="TreeGrafter"/>
</dbReference>
<dbReference type="Pfam" id="PF01435">
    <property type="entry name" value="Peptidase_M48"/>
    <property type="match status" value="1"/>
</dbReference>
<dbReference type="GO" id="GO:0046872">
    <property type="term" value="F:metal ion binding"/>
    <property type="evidence" value="ECO:0007669"/>
    <property type="project" value="UniProtKB-KW"/>
</dbReference>
<keyword evidence="2" id="KW-0479">Metal-binding</keyword>
<comment type="similarity">
    <text evidence="6">Belongs to the peptidase M48 family.</text>
</comment>
<keyword evidence="4 6" id="KW-0862">Zinc</keyword>
<name>A0AAN6EUI1_EXODE</name>
<evidence type="ECO:0000313" key="9">
    <source>
        <dbReference type="EMBL" id="KAJ8991533.1"/>
    </source>
</evidence>
<evidence type="ECO:0000256" key="2">
    <source>
        <dbReference type="ARBA" id="ARBA00022723"/>
    </source>
</evidence>
<dbReference type="Gene3D" id="3.30.2010.10">
    <property type="entry name" value="Metalloproteases ('zincins'), catalytic domain"/>
    <property type="match status" value="1"/>
</dbReference>
<comment type="cofactor">
    <cofactor evidence="6">
        <name>Zn(2+)</name>
        <dbReference type="ChEBI" id="CHEBI:29105"/>
    </cofactor>
    <text evidence="6">Binds 1 zinc ion per subunit.</text>
</comment>
<dbReference type="PANTHER" id="PTHR22726:SF1">
    <property type="entry name" value="METALLOENDOPEPTIDASE OMA1, MITOCHONDRIAL"/>
    <property type="match status" value="1"/>
</dbReference>
<feature type="region of interest" description="Disordered" evidence="7">
    <location>
        <begin position="344"/>
        <end position="368"/>
    </location>
</feature>
<dbReference type="InterPro" id="IPR051156">
    <property type="entry name" value="Mito/Outer_Membr_Metalloprot"/>
</dbReference>
<dbReference type="InterPro" id="IPR001915">
    <property type="entry name" value="Peptidase_M48"/>
</dbReference>
<sequence length="368" mass="42283">MFTSRVGLRVAGRAARFSPKPTFPFQRVPHFQPRRTFYERPRYTRFGERRSNYQQQQWSNFGPMLRAQYLWRSYQRPIIIAGTGGAVFYVYNLEEVPITHRRRFNILSPDTEKQLSEGAYEQTLQQYRGKILPANHPLTKLVARVTERLLPTTGGLAGDDWRVHVIDDPNMQNAFVVPGGKVFVFTGILPICETEAGVATVLGHEIAHNVAHHMAERLSRSSITLIASILFSLIFQVDTRFSNSVVDLLLELPNSRTQETEADHIGLLMMAEACYDPREAVAFWERMKASEKVSIPQFMSTHPSHYDRVNHIKKWLPDAQTIYVDKGCADLSGFANDFRRTIRSQQPRSSQVHVQQPRMRGRGDDDYF</sequence>
<evidence type="ECO:0000256" key="4">
    <source>
        <dbReference type="ARBA" id="ARBA00022833"/>
    </source>
</evidence>
<proteinExistence type="inferred from homology"/>
<accession>A0AAN6EUI1</accession>
<organism evidence="9 10">
    <name type="scientific">Exophiala dermatitidis</name>
    <name type="common">Black yeast-like fungus</name>
    <name type="synonym">Wangiella dermatitidis</name>
    <dbReference type="NCBI Taxonomy" id="5970"/>
    <lineage>
        <taxon>Eukaryota</taxon>
        <taxon>Fungi</taxon>
        <taxon>Dikarya</taxon>
        <taxon>Ascomycota</taxon>
        <taxon>Pezizomycotina</taxon>
        <taxon>Eurotiomycetes</taxon>
        <taxon>Chaetothyriomycetidae</taxon>
        <taxon>Chaetothyriales</taxon>
        <taxon>Herpotrichiellaceae</taxon>
        <taxon>Exophiala</taxon>
    </lineage>
</organism>
<keyword evidence="3 6" id="KW-0378">Hydrolase</keyword>
<protein>
    <submittedName>
        <fullName evidence="9">Metalloendopeptidase</fullName>
    </submittedName>
</protein>
<gene>
    <name evidence="9" type="primary">OMA1</name>
    <name evidence="9" type="ORF">HRR80_004865</name>
</gene>
<evidence type="ECO:0000256" key="5">
    <source>
        <dbReference type="ARBA" id="ARBA00023049"/>
    </source>
</evidence>
<dbReference type="CDD" id="cd07331">
    <property type="entry name" value="M48C_Oma1_like"/>
    <property type="match status" value="1"/>
</dbReference>
<dbReference type="GO" id="GO:0004222">
    <property type="term" value="F:metalloendopeptidase activity"/>
    <property type="evidence" value="ECO:0007669"/>
    <property type="project" value="InterPro"/>
</dbReference>
<keyword evidence="5 6" id="KW-0482">Metalloprotease</keyword>
<reference evidence="9" key="1">
    <citation type="submission" date="2023-01" db="EMBL/GenBank/DDBJ databases">
        <title>Exophiala dermititidis isolated from Cystic Fibrosis Patient.</title>
        <authorList>
            <person name="Kurbessoian T."/>
            <person name="Crocker A."/>
            <person name="Murante D."/>
            <person name="Hogan D.A."/>
            <person name="Stajich J.E."/>
        </authorList>
    </citation>
    <scope>NUCLEOTIDE SEQUENCE</scope>
    <source>
        <strain evidence="9">Ex8</strain>
    </source>
</reference>
<evidence type="ECO:0000313" key="10">
    <source>
        <dbReference type="Proteomes" id="UP001161757"/>
    </source>
</evidence>
<feature type="domain" description="Peptidase M48" evidence="8">
    <location>
        <begin position="142"/>
        <end position="315"/>
    </location>
</feature>
<evidence type="ECO:0000256" key="3">
    <source>
        <dbReference type="ARBA" id="ARBA00022801"/>
    </source>
</evidence>
<keyword evidence="1 6" id="KW-0645">Protease</keyword>
<dbReference type="EMBL" id="JAJGCB010000008">
    <property type="protein sequence ID" value="KAJ8991533.1"/>
    <property type="molecule type" value="Genomic_DNA"/>
</dbReference>
<evidence type="ECO:0000256" key="1">
    <source>
        <dbReference type="ARBA" id="ARBA00022670"/>
    </source>
</evidence>
<dbReference type="AlphaFoldDB" id="A0AAN6EUI1"/>
<dbReference type="Proteomes" id="UP001161757">
    <property type="component" value="Unassembled WGS sequence"/>
</dbReference>
<evidence type="ECO:0000256" key="7">
    <source>
        <dbReference type="SAM" id="MobiDB-lite"/>
    </source>
</evidence>
<dbReference type="GO" id="GO:0034982">
    <property type="term" value="P:mitochondrial protein processing"/>
    <property type="evidence" value="ECO:0007669"/>
    <property type="project" value="TreeGrafter"/>
</dbReference>
<feature type="compositionally biased region" description="Polar residues" evidence="7">
    <location>
        <begin position="344"/>
        <end position="354"/>
    </location>
</feature>
<dbReference type="GO" id="GO:0005743">
    <property type="term" value="C:mitochondrial inner membrane"/>
    <property type="evidence" value="ECO:0007669"/>
    <property type="project" value="TreeGrafter"/>
</dbReference>
<evidence type="ECO:0000259" key="8">
    <source>
        <dbReference type="Pfam" id="PF01435"/>
    </source>
</evidence>
<evidence type="ECO:0000256" key="6">
    <source>
        <dbReference type="RuleBase" id="RU003983"/>
    </source>
</evidence>
<dbReference type="PANTHER" id="PTHR22726">
    <property type="entry name" value="METALLOENDOPEPTIDASE OMA1"/>
    <property type="match status" value="1"/>
</dbReference>
<comment type="caution">
    <text evidence="9">The sequence shown here is derived from an EMBL/GenBank/DDBJ whole genome shotgun (WGS) entry which is preliminary data.</text>
</comment>